<name>A0A7I8IFE9_SPIIN</name>
<dbReference type="InterPro" id="IPR011993">
    <property type="entry name" value="PH-like_dom_sf"/>
</dbReference>
<dbReference type="PROSITE" id="PS51514">
    <property type="entry name" value="BRX"/>
    <property type="match status" value="1"/>
</dbReference>
<evidence type="ECO:0000256" key="8">
    <source>
        <dbReference type="SAM" id="MobiDB-lite"/>
    </source>
</evidence>
<dbReference type="InterPro" id="IPR027988">
    <property type="entry name" value="BRX_N"/>
</dbReference>
<dbReference type="InterPro" id="IPR013591">
    <property type="entry name" value="Brevis_radix_dom"/>
</dbReference>
<dbReference type="PROSITE" id="PS50178">
    <property type="entry name" value="ZF_FYVE"/>
    <property type="match status" value="1"/>
</dbReference>
<evidence type="ECO:0000256" key="5">
    <source>
        <dbReference type="PROSITE-ProRule" id="PRU00091"/>
    </source>
</evidence>
<dbReference type="PROSITE" id="PS00626">
    <property type="entry name" value="RCC1_2"/>
    <property type="match status" value="2"/>
</dbReference>
<evidence type="ECO:0000256" key="4">
    <source>
        <dbReference type="ARBA" id="ARBA00022833"/>
    </source>
</evidence>
<dbReference type="InterPro" id="IPR009091">
    <property type="entry name" value="RCC1/BLIP-II"/>
</dbReference>
<feature type="repeat" description="RCC1" evidence="6">
    <location>
        <begin position="233"/>
        <end position="287"/>
    </location>
</feature>
<keyword evidence="12" id="KW-1185">Reference proteome</keyword>
<evidence type="ECO:0000259" key="9">
    <source>
        <dbReference type="PROSITE" id="PS50178"/>
    </source>
</evidence>
<dbReference type="Pfam" id="PF25390">
    <property type="entry name" value="WD40_RLD"/>
    <property type="match status" value="1"/>
</dbReference>
<dbReference type="Gene3D" id="3.30.40.10">
    <property type="entry name" value="Zinc/RING finger domain, C3HC4 (zinc finger)"/>
    <property type="match status" value="1"/>
</dbReference>
<dbReference type="InterPro" id="IPR011011">
    <property type="entry name" value="Znf_FYVE_PHD"/>
</dbReference>
<dbReference type="SMART" id="SM00064">
    <property type="entry name" value="FYVE"/>
    <property type="match status" value="1"/>
</dbReference>
<feature type="region of interest" description="Disordered" evidence="8">
    <location>
        <begin position="698"/>
        <end position="746"/>
    </location>
</feature>
<dbReference type="PANTHER" id="PTHR22870">
    <property type="entry name" value="REGULATOR OF CHROMOSOME CONDENSATION"/>
    <property type="match status" value="1"/>
</dbReference>
<evidence type="ECO:0000256" key="2">
    <source>
        <dbReference type="ARBA" id="ARBA00022737"/>
    </source>
</evidence>
<feature type="domain" description="FYVE-type" evidence="9">
    <location>
        <begin position="502"/>
        <end position="564"/>
    </location>
</feature>
<dbReference type="Pfam" id="PF01363">
    <property type="entry name" value="FYVE"/>
    <property type="match status" value="1"/>
</dbReference>
<feature type="repeat" description="RCC1" evidence="6">
    <location>
        <begin position="352"/>
        <end position="403"/>
    </location>
</feature>
<evidence type="ECO:0000313" key="12">
    <source>
        <dbReference type="Proteomes" id="UP001189122"/>
    </source>
</evidence>
<evidence type="ECO:0000256" key="1">
    <source>
        <dbReference type="ARBA" id="ARBA00022723"/>
    </source>
</evidence>
<dbReference type="Gene3D" id="2.30.29.30">
    <property type="entry name" value="Pleckstrin-homology domain (PH domain)/Phosphotyrosine-binding domain (PTB)"/>
    <property type="match status" value="1"/>
</dbReference>
<dbReference type="InterPro" id="IPR000306">
    <property type="entry name" value="Znf_FYVE"/>
</dbReference>
<feature type="repeat" description="RCC1" evidence="6">
    <location>
        <begin position="288"/>
        <end position="339"/>
    </location>
</feature>
<dbReference type="PROSITE" id="PS50012">
    <property type="entry name" value="RCC1_3"/>
    <property type="match status" value="5"/>
</dbReference>
<dbReference type="InterPro" id="IPR017455">
    <property type="entry name" value="Znf_FYVE-rel"/>
</dbReference>
<reference evidence="11 12" key="1">
    <citation type="submission" date="2019-12" db="EMBL/GenBank/DDBJ databases">
        <authorList>
            <person name="Scholz U."/>
            <person name="Mascher M."/>
            <person name="Fiebig A."/>
        </authorList>
    </citation>
    <scope>NUCLEOTIDE SEQUENCE</scope>
</reference>
<dbReference type="InterPro" id="IPR000408">
    <property type="entry name" value="Reg_chr_condens"/>
</dbReference>
<dbReference type="PANTHER" id="PTHR22870:SF350">
    <property type="entry name" value="F12P19.9 PROTEIN"/>
    <property type="match status" value="1"/>
</dbReference>
<keyword evidence="1" id="KW-0479">Metal-binding</keyword>
<dbReference type="EMBL" id="CACRZD030000002">
    <property type="protein sequence ID" value="CAA6655823.1"/>
    <property type="molecule type" value="Genomic_DNA"/>
</dbReference>
<evidence type="ECO:0000256" key="6">
    <source>
        <dbReference type="PROSITE-ProRule" id="PRU00235"/>
    </source>
</evidence>
<feature type="coiled-coil region" evidence="7">
    <location>
        <begin position="591"/>
        <end position="622"/>
    </location>
</feature>
<evidence type="ECO:0000259" key="10">
    <source>
        <dbReference type="PROSITE" id="PS51514"/>
    </source>
</evidence>
<feature type="domain" description="BRX" evidence="10">
    <location>
        <begin position="745"/>
        <end position="800"/>
    </location>
</feature>
<dbReference type="InterPro" id="IPR051210">
    <property type="entry name" value="Ub_ligase/GEF_domain"/>
</dbReference>
<dbReference type="EMBL" id="LR743589">
    <property type="protein sequence ID" value="CAA2616133.1"/>
    <property type="molecule type" value="Genomic_DNA"/>
</dbReference>
<dbReference type="AlphaFoldDB" id="A0A7I8IFE9"/>
<keyword evidence="4" id="KW-0862">Zinc</keyword>
<evidence type="ECO:0000256" key="7">
    <source>
        <dbReference type="SAM" id="Coils"/>
    </source>
</evidence>
<dbReference type="Gene3D" id="2.130.10.30">
    <property type="entry name" value="Regulator of chromosome condensation 1/beta-lactamase-inhibitor protein II"/>
    <property type="match status" value="3"/>
</dbReference>
<dbReference type="InterPro" id="IPR013083">
    <property type="entry name" value="Znf_RING/FYVE/PHD"/>
</dbReference>
<gene>
    <name evidence="11" type="ORF">SI7747_02002363</name>
</gene>
<dbReference type="SUPFAM" id="SSF50985">
    <property type="entry name" value="RCC1/BLIP-II"/>
    <property type="match status" value="1"/>
</dbReference>
<dbReference type="Proteomes" id="UP001189122">
    <property type="component" value="Unassembled WGS sequence"/>
</dbReference>
<evidence type="ECO:0000313" key="11">
    <source>
        <dbReference type="EMBL" id="CAA2616133.1"/>
    </source>
</evidence>
<dbReference type="CDD" id="cd13365">
    <property type="entry name" value="PH_PLC_plant-like"/>
    <property type="match status" value="1"/>
</dbReference>
<protein>
    <submittedName>
        <fullName evidence="11">Uncharacterized protein</fullName>
    </submittedName>
</protein>
<feature type="repeat" description="RCC1" evidence="6">
    <location>
        <begin position="181"/>
        <end position="232"/>
    </location>
</feature>
<keyword evidence="7" id="KW-0175">Coiled coil</keyword>
<accession>A0A7I8IFE9</accession>
<dbReference type="Pfam" id="PF13713">
    <property type="entry name" value="BRX_N"/>
    <property type="match status" value="1"/>
</dbReference>
<dbReference type="GO" id="GO:0008270">
    <property type="term" value="F:zinc ion binding"/>
    <property type="evidence" value="ECO:0007669"/>
    <property type="project" value="UniProtKB-KW"/>
</dbReference>
<dbReference type="PRINTS" id="PR00633">
    <property type="entry name" value="RCCNDNSATION"/>
</dbReference>
<organism evidence="11">
    <name type="scientific">Spirodela intermedia</name>
    <name type="common">Intermediate duckweed</name>
    <dbReference type="NCBI Taxonomy" id="51605"/>
    <lineage>
        <taxon>Eukaryota</taxon>
        <taxon>Viridiplantae</taxon>
        <taxon>Streptophyta</taxon>
        <taxon>Embryophyta</taxon>
        <taxon>Tracheophyta</taxon>
        <taxon>Spermatophyta</taxon>
        <taxon>Magnoliopsida</taxon>
        <taxon>Liliopsida</taxon>
        <taxon>Araceae</taxon>
        <taxon>Lemnoideae</taxon>
        <taxon>Spirodela</taxon>
    </lineage>
</organism>
<keyword evidence="2" id="KW-0677">Repeat</keyword>
<proteinExistence type="predicted"/>
<keyword evidence="3 5" id="KW-0863">Zinc-finger</keyword>
<sequence length="812" mass="88847">MYPLGLELCYCRVEEGAHLLKCGRRGKPKFCPFRLSSDETALIWYSAQEERRLNLNSVVKVVPGQQTVNFLRQPQPGKEAQSLSLIYQSDGRSLDLICKDKEQAETWFLALKVMVSESHNPPSKAAIKHTKGTQSVAISPVGNGWRKHNGEFLELLKSTDTLEVRNIFCGKQYASLVTKQGEIFTWGEEHGGRLGHKTNLDVPYPKLVDSLVSAHVVSVACGVSHACALTSSGEVYEWGDSCHGAAHPGEGNRRSQWIPRRLAGPLSGISISKVACGDWHTAVVSSSGQLFTYGNGVFGVLGHGDLASASRPKEVDALRGMRVKSVACGPWHTAAVVEVGAGRCRGGDSSSGKLFTWGDNDEGKLGHPSKDKKLVPTCVAALADHDFVQVSCGVMLTVVLTITGTVFAMGLHPRSAWEPRAGALKGEYVKEISAGSFHVAALTAKGQVYTWGKGRNGRLGLGDAEDRNSPACVEALKDRQVQCVACGSSFTAAICLHRSILSCDQSVCNGCHLVFGFTRKKHNCYNCGLLFCHSCTGRKALNASLAPDKNKQSRVCDSCFKQLKVSESSSLIERETSSPRLALLVQKRLSVRNLTRECQDKVEKLEQCKQRVKETLSMARDEAARCIAAKDAIKALTEQMNAIAEKFPAAGEVKSLGSILYDRFVQTPEHACIQTKLSEAAKLVADANGAEEALKDIQRSDSRDCLSPSADPSIETKKRTDRRRQTGSPNEPHLAESNASNPSKTEWIEQDEPGVYITFMILPSGRKGLKRVRFSRRQFSEKEAEKWWKENQIRVYVKYDIEQMASTASGKT</sequence>
<dbReference type="Pfam" id="PF08381">
    <property type="entry name" value="BRX"/>
    <property type="match status" value="1"/>
</dbReference>
<feature type="repeat" description="RCC1" evidence="6">
    <location>
        <begin position="446"/>
        <end position="497"/>
    </location>
</feature>
<dbReference type="SUPFAM" id="SSF57903">
    <property type="entry name" value="FYVE/PHD zinc finger"/>
    <property type="match status" value="1"/>
</dbReference>
<evidence type="ECO:0000256" key="3">
    <source>
        <dbReference type="ARBA" id="ARBA00022771"/>
    </source>
</evidence>
<dbReference type="InterPro" id="IPR058923">
    <property type="entry name" value="RCC1-like_dom"/>
</dbReference>
<dbReference type="SUPFAM" id="SSF50729">
    <property type="entry name" value="PH domain-like"/>
    <property type="match status" value="1"/>
</dbReference>